<proteinExistence type="predicted"/>
<reference evidence="1" key="1">
    <citation type="journal article" date="2021" name="Proc. Natl. Acad. Sci. U.S.A.">
        <title>A Catalog of Tens of Thousands of Viruses from Human Metagenomes Reveals Hidden Associations with Chronic Diseases.</title>
        <authorList>
            <person name="Tisza M.J."/>
            <person name="Buck C.B."/>
        </authorList>
    </citation>
    <scope>NUCLEOTIDE SEQUENCE</scope>
    <source>
        <strain evidence="1">CtrCN24</strain>
    </source>
</reference>
<name>A0A8S5SLQ5_9CAUD</name>
<evidence type="ECO:0000313" key="1">
    <source>
        <dbReference type="EMBL" id="DAF51498.1"/>
    </source>
</evidence>
<dbReference type="EMBL" id="BK032616">
    <property type="protein sequence ID" value="DAF51498.1"/>
    <property type="molecule type" value="Genomic_DNA"/>
</dbReference>
<protein>
    <submittedName>
        <fullName evidence="1">Uncharacterized protein</fullName>
    </submittedName>
</protein>
<sequence length="77" mass="9306">MLLIAVPLMMLYCVCYGIACFFRHVILGIPFDKDVAKKNNPEQYRKWEEEDRQAAEQYRKEEKEHNDWGFIDYSKKD</sequence>
<organism evidence="1">
    <name type="scientific">Siphoviridae sp. ctrCN24</name>
    <dbReference type="NCBI Taxonomy" id="2827953"/>
    <lineage>
        <taxon>Viruses</taxon>
        <taxon>Duplodnaviria</taxon>
        <taxon>Heunggongvirae</taxon>
        <taxon>Uroviricota</taxon>
        <taxon>Caudoviricetes</taxon>
    </lineage>
</organism>
<accession>A0A8S5SLQ5</accession>